<dbReference type="PROSITE" id="PS50829">
    <property type="entry name" value="GYF"/>
    <property type="match status" value="1"/>
</dbReference>
<dbReference type="SMART" id="SM00444">
    <property type="entry name" value="GYF"/>
    <property type="match status" value="1"/>
</dbReference>
<dbReference type="InterPro" id="IPR003169">
    <property type="entry name" value="GYF"/>
</dbReference>
<dbReference type="PANTHER" id="PTHR13138:SF3">
    <property type="entry name" value="CD2 ANTIGEN CYTOPLASMIC TAIL-BINDING PROTEIN 2"/>
    <property type="match status" value="1"/>
</dbReference>
<dbReference type="InterPro" id="IPR039905">
    <property type="entry name" value="CD2BP2/Lin1"/>
</dbReference>
<reference evidence="3" key="1">
    <citation type="submission" date="2016-12" db="EMBL/GenBank/DDBJ databases">
        <title>An insight into the sialome and mialome of the sand fly, Nyssomyia neivai.</title>
        <authorList>
            <person name="Sebastian V."/>
            <person name="Goulart T.M."/>
            <person name="Oliveira W."/>
            <person name="Calvo E."/>
            <person name="Oliveira L.F."/>
            <person name="Pinto M.C."/>
            <person name="Rosselino A.M."/>
            <person name="Ribeiro J.M."/>
        </authorList>
    </citation>
    <scope>NUCLEOTIDE SEQUENCE</scope>
</reference>
<proteinExistence type="predicted"/>
<feature type="domain" description="GYF" evidence="2">
    <location>
        <begin position="259"/>
        <end position="316"/>
    </location>
</feature>
<dbReference type="Pfam" id="PF02213">
    <property type="entry name" value="GYF"/>
    <property type="match status" value="1"/>
</dbReference>
<accession>A0A1L8DCV2</accession>
<dbReference type="GO" id="GO:0005682">
    <property type="term" value="C:U5 snRNP"/>
    <property type="evidence" value="ECO:0007669"/>
    <property type="project" value="InterPro"/>
</dbReference>
<evidence type="ECO:0000256" key="1">
    <source>
        <dbReference type="SAM" id="MobiDB-lite"/>
    </source>
</evidence>
<dbReference type="Gene3D" id="3.30.1490.40">
    <property type="match status" value="1"/>
</dbReference>
<evidence type="ECO:0000313" key="3">
    <source>
        <dbReference type="EMBL" id="JAV04215.1"/>
    </source>
</evidence>
<dbReference type="EMBL" id="GFDF01009869">
    <property type="protein sequence ID" value="JAV04215.1"/>
    <property type="molecule type" value="Transcribed_RNA"/>
</dbReference>
<dbReference type="InterPro" id="IPR035445">
    <property type="entry name" value="GYF-like_dom_sf"/>
</dbReference>
<feature type="compositionally biased region" description="Basic residues" evidence="1">
    <location>
        <begin position="17"/>
        <end position="28"/>
    </location>
</feature>
<name>A0A1L8DCV2_9DIPT</name>
<dbReference type="AlphaFoldDB" id="A0A1L8DCV2"/>
<organism evidence="3">
    <name type="scientific">Nyssomyia neivai</name>
    <dbReference type="NCBI Taxonomy" id="330878"/>
    <lineage>
        <taxon>Eukaryota</taxon>
        <taxon>Metazoa</taxon>
        <taxon>Ecdysozoa</taxon>
        <taxon>Arthropoda</taxon>
        <taxon>Hexapoda</taxon>
        <taxon>Insecta</taxon>
        <taxon>Pterygota</taxon>
        <taxon>Neoptera</taxon>
        <taxon>Endopterygota</taxon>
        <taxon>Diptera</taxon>
        <taxon>Nematocera</taxon>
        <taxon>Psychodoidea</taxon>
        <taxon>Psychodidae</taxon>
        <taxon>Nyssomyia</taxon>
    </lineage>
</organism>
<sequence>MSKRDASSVADEESGRSKKTVKFAGVKKHTLDSDEEESDDEQYNVLDDNDIEGEEDGIAGMDGETKLTPFNMKEEMEEGHFDREGHYVWDKTREISDNWLDNIDWVKVQETKAGSSRVRTLGEDSSDSEDAGAFNINESYQKMLEIMKAGETVKKALQRLGKDTKISSAERWRRKKAGIVDESAGVIAKLTELSNDILTRTGNMDIYEETYEAIEKRIRKTSAPDDALDMYADDFDAKEKKKLGVVEPTDGTGDNEAPKLMWEFKLTQDDTELQGPYTTEQMHKMSIDGRFKTGVLVKKVGEDDANFYNSNRIDFDLYL</sequence>
<evidence type="ECO:0000259" key="2">
    <source>
        <dbReference type="PROSITE" id="PS50829"/>
    </source>
</evidence>
<dbReference type="PANTHER" id="PTHR13138">
    <property type="entry name" value="PROTEIN LIN1"/>
    <property type="match status" value="1"/>
</dbReference>
<feature type="region of interest" description="Disordered" evidence="1">
    <location>
        <begin position="1"/>
        <end position="65"/>
    </location>
</feature>
<protein>
    <submittedName>
        <fullName evidence="3">Putative cd2 antigen cytoplasmic tail-binding protein 2</fullName>
    </submittedName>
</protein>
<dbReference type="SUPFAM" id="SSF55277">
    <property type="entry name" value="GYF domain"/>
    <property type="match status" value="1"/>
</dbReference>
<feature type="compositionally biased region" description="Acidic residues" evidence="1">
    <location>
        <begin position="33"/>
        <end position="57"/>
    </location>
</feature>